<evidence type="ECO:0000259" key="5">
    <source>
        <dbReference type="PROSITE" id="PS50001"/>
    </source>
</evidence>
<dbReference type="Gene3D" id="3.30.200.20">
    <property type="entry name" value="Phosphorylase Kinase, domain 1"/>
    <property type="match status" value="1"/>
</dbReference>
<dbReference type="PROSITE" id="PS50001">
    <property type="entry name" value="SH2"/>
    <property type="match status" value="1"/>
</dbReference>
<reference evidence="6" key="1">
    <citation type="submission" date="2021-06" db="EMBL/GenBank/DDBJ databases">
        <title>Parelaphostrongylus tenuis whole genome reference sequence.</title>
        <authorList>
            <person name="Garwood T.J."/>
            <person name="Larsen P.A."/>
            <person name="Fountain-Jones N.M."/>
            <person name="Garbe J.R."/>
            <person name="Macchietto M.G."/>
            <person name="Kania S.A."/>
            <person name="Gerhold R.W."/>
            <person name="Richards J.E."/>
            <person name="Wolf T.M."/>
        </authorList>
    </citation>
    <scope>NUCLEOTIDE SEQUENCE</scope>
    <source>
        <strain evidence="6">MNPRO001-30</strain>
        <tissue evidence="6">Meninges</tissue>
    </source>
</reference>
<feature type="domain" description="SH2" evidence="5">
    <location>
        <begin position="9"/>
        <end position="122"/>
    </location>
</feature>
<organism evidence="6 7">
    <name type="scientific">Parelaphostrongylus tenuis</name>
    <name type="common">Meningeal worm</name>
    <dbReference type="NCBI Taxonomy" id="148309"/>
    <lineage>
        <taxon>Eukaryota</taxon>
        <taxon>Metazoa</taxon>
        <taxon>Ecdysozoa</taxon>
        <taxon>Nematoda</taxon>
        <taxon>Chromadorea</taxon>
        <taxon>Rhabditida</taxon>
        <taxon>Rhabditina</taxon>
        <taxon>Rhabditomorpha</taxon>
        <taxon>Strongyloidea</taxon>
        <taxon>Metastrongylidae</taxon>
        <taxon>Parelaphostrongylus</taxon>
    </lineage>
</organism>
<protein>
    <recommendedName>
        <fullName evidence="5">SH2 domain-containing protein</fullName>
    </recommendedName>
</protein>
<proteinExistence type="predicted"/>
<evidence type="ECO:0000256" key="4">
    <source>
        <dbReference type="SAM" id="MobiDB-lite"/>
    </source>
</evidence>
<comment type="caution">
    <text evidence="6">The sequence shown here is derived from an EMBL/GenBank/DDBJ whole genome shotgun (WGS) entry which is preliminary data.</text>
</comment>
<dbReference type="Pfam" id="PF07714">
    <property type="entry name" value="PK_Tyr_Ser-Thr"/>
    <property type="match status" value="1"/>
</dbReference>
<evidence type="ECO:0000256" key="1">
    <source>
        <dbReference type="ARBA" id="ARBA00022679"/>
    </source>
</evidence>
<feature type="region of interest" description="Disordered" evidence="4">
    <location>
        <begin position="33"/>
        <end position="54"/>
    </location>
</feature>
<accession>A0AAD5QK48</accession>
<evidence type="ECO:0000256" key="2">
    <source>
        <dbReference type="ARBA" id="ARBA00022777"/>
    </source>
</evidence>
<name>A0AAD5QK48_PARTN</name>
<dbReference type="InterPro" id="IPR011009">
    <property type="entry name" value="Kinase-like_dom_sf"/>
</dbReference>
<keyword evidence="3" id="KW-0727">SH2 domain</keyword>
<dbReference type="Proteomes" id="UP001196413">
    <property type="component" value="Unassembled WGS sequence"/>
</dbReference>
<evidence type="ECO:0000256" key="3">
    <source>
        <dbReference type="PROSITE-ProRule" id="PRU00191"/>
    </source>
</evidence>
<dbReference type="EMBL" id="JAHQIW010001107">
    <property type="protein sequence ID" value="KAJ1351565.1"/>
    <property type="molecule type" value="Genomic_DNA"/>
</dbReference>
<dbReference type="SUPFAM" id="SSF56112">
    <property type="entry name" value="Protein kinase-like (PK-like)"/>
    <property type="match status" value="1"/>
</dbReference>
<evidence type="ECO:0000313" key="7">
    <source>
        <dbReference type="Proteomes" id="UP001196413"/>
    </source>
</evidence>
<dbReference type="Gene3D" id="3.30.505.10">
    <property type="entry name" value="SH2 domain"/>
    <property type="match status" value="1"/>
</dbReference>
<dbReference type="InterPro" id="IPR036860">
    <property type="entry name" value="SH2_dom_sf"/>
</dbReference>
<evidence type="ECO:0000313" key="6">
    <source>
        <dbReference type="EMBL" id="KAJ1351565.1"/>
    </source>
</evidence>
<dbReference type="InterPro" id="IPR000980">
    <property type="entry name" value="SH2"/>
</dbReference>
<dbReference type="InterPro" id="IPR001245">
    <property type="entry name" value="Ser-Thr/Tyr_kinase_cat_dom"/>
</dbReference>
<dbReference type="SUPFAM" id="SSF55550">
    <property type="entry name" value="SH2 domain"/>
    <property type="match status" value="1"/>
</dbReference>
<dbReference type="AlphaFoldDB" id="A0AAD5QK48"/>
<dbReference type="GO" id="GO:0004672">
    <property type="term" value="F:protein kinase activity"/>
    <property type="evidence" value="ECO:0007669"/>
    <property type="project" value="InterPro"/>
</dbReference>
<sequence>MQELEKEEWYHGMIPIEDAKSMLHQNADFLVRKTEREKKSSPRENISLEKKTGEGEYGEVWRGKLKAKTEESVDVAVKLLVFERLKSPYSQRITQIPTVFSSYHSESTILDCRELATLRLDFYRNGGDVLNWFALV</sequence>
<keyword evidence="2" id="KW-0418">Kinase</keyword>
<keyword evidence="1" id="KW-0808">Transferase</keyword>
<keyword evidence="7" id="KW-1185">Reference proteome</keyword>
<gene>
    <name evidence="6" type="ORF">KIN20_007639</name>
</gene>